<dbReference type="RefSeq" id="WP_171595923.1">
    <property type="nucleotide sequence ID" value="NZ_RZNH01000020.1"/>
</dbReference>
<keyword evidence="1" id="KW-0328">Glycosyltransferase</keyword>
<accession>A0ABX1WXC6</accession>
<reference evidence="3 4" key="1">
    <citation type="submission" date="2018-12" db="EMBL/GenBank/DDBJ databases">
        <title>Marinifilum JC070 sp. nov., a marine bacterium isolated from Yongle Blue Hole in the South China Sea.</title>
        <authorList>
            <person name="Fu T."/>
        </authorList>
    </citation>
    <scope>NUCLEOTIDE SEQUENCE [LARGE SCALE GENOMIC DNA]</scope>
    <source>
        <strain evidence="3 4">JC070</strain>
    </source>
</reference>
<dbReference type="CDD" id="cd03789">
    <property type="entry name" value="GT9_LPS_heptosyltransferase"/>
    <property type="match status" value="1"/>
</dbReference>
<dbReference type="SUPFAM" id="SSF53756">
    <property type="entry name" value="UDP-Glycosyltransferase/glycogen phosphorylase"/>
    <property type="match status" value="1"/>
</dbReference>
<evidence type="ECO:0000313" key="4">
    <source>
        <dbReference type="Proteomes" id="UP000732105"/>
    </source>
</evidence>
<evidence type="ECO:0000313" key="3">
    <source>
        <dbReference type="EMBL" id="NOU60651.1"/>
    </source>
</evidence>
<dbReference type="PANTHER" id="PTHR30160:SF7">
    <property type="entry name" value="ADP-HEPTOSE--LPS HEPTOSYLTRANSFERASE 2"/>
    <property type="match status" value="1"/>
</dbReference>
<protein>
    <submittedName>
        <fullName evidence="3">Glycosyltransferase family 9 protein</fullName>
    </submittedName>
</protein>
<evidence type="ECO:0000256" key="2">
    <source>
        <dbReference type="ARBA" id="ARBA00022679"/>
    </source>
</evidence>
<dbReference type="InterPro" id="IPR051199">
    <property type="entry name" value="LPS_LOS_Heptosyltrfase"/>
</dbReference>
<dbReference type="Proteomes" id="UP000732105">
    <property type="component" value="Unassembled WGS sequence"/>
</dbReference>
<gene>
    <name evidence="3" type="ORF">ELS83_12545</name>
</gene>
<sequence>MGNKKPLHSANKIIIRLPNFLGDSIMATPAIRLLLENYPNASLTLVCKAPIKDVFKKLPNLERVIIDDTKNGGNRIFKAIRLIKEIRKNKYELGILFQNSLANAIIFRFCRIRNLVGYKNDLRGILLDSSFVLDRNIHYINRFAGLVNNYLNNKFKKLPALRVWNGGEVKKWDFDNNLPVIALSLGNDAQMNRAYPQKLSWELIQQLVKSRRYNLVFVGDAKDAERNNEYESNLSVEDKKYVRNYSGKTDVDTHINLIKAADALITVDSSGMHIAAACNIPFIVLLGRSTSPFCTVQPKVDFGRFLKNENSLIEVDKFISQISPTQIIHELSLIVHKQKEEVLP</sequence>
<keyword evidence="2" id="KW-0808">Transferase</keyword>
<organism evidence="3 4">
    <name type="scientific">Marinifilum caeruleilacunae</name>
    <dbReference type="NCBI Taxonomy" id="2499076"/>
    <lineage>
        <taxon>Bacteria</taxon>
        <taxon>Pseudomonadati</taxon>
        <taxon>Bacteroidota</taxon>
        <taxon>Bacteroidia</taxon>
        <taxon>Marinilabiliales</taxon>
        <taxon>Marinifilaceae</taxon>
    </lineage>
</organism>
<name>A0ABX1WXC6_9BACT</name>
<evidence type="ECO:0000256" key="1">
    <source>
        <dbReference type="ARBA" id="ARBA00022676"/>
    </source>
</evidence>
<dbReference type="Gene3D" id="3.40.50.2000">
    <property type="entry name" value="Glycogen Phosphorylase B"/>
    <property type="match status" value="2"/>
</dbReference>
<dbReference type="Pfam" id="PF01075">
    <property type="entry name" value="Glyco_transf_9"/>
    <property type="match status" value="1"/>
</dbReference>
<keyword evidence="4" id="KW-1185">Reference proteome</keyword>
<dbReference type="PANTHER" id="PTHR30160">
    <property type="entry name" value="TETRAACYLDISACCHARIDE 4'-KINASE-RELATED"/>
    <property type="match status" value="1"/>
</dbReference>
<dbReference type="InterPro" id="IPR002201">
    <property type="entry name" value="Glyco_trans_9"/>
</dbReference>
<dbReference type="EMBL" id="RZNH01000020">
    <property type="protein sequence ID" value="NOU60651.1"/>
    <property type="molecule type" value="Genomic_DNA"/>
</dbReference>
<comment type="caution">
    <text evidence="3">The sequence shown here is derived from an EMBL/GenBank/DDBJ whole genome shotgun (WGS) entry which is preliminary data.</text>
</comment>
<proteinExistence type="predicted"/>